<evidence type="ECO:0000256" key="6">
    <source>
        <dbReference type="ARBA" id="ARBA00023242"/>
    </source>
</evidence>
<protein>
    <recommendedName>
        <fullName evidence="8">BZIP domain-containing protein</fullName>
    </recommendedName>
</protein>
<feature type="compositionally biased region" description="Low complexity" evidence="7">
    <location>
        <begin position="160"/>
        <end position="169"/>
    </location>
</feature>
<organism evidence="9 10">
    <name type="scientific">Porphyra umbilicalis</name>
    <name type="common">Purple laver</name>
    <name type="synonym">Red alga</name>
    <dbReference type="NCBI Taxonomy" id="2786"/>
    <lineage>
        <taxon>Eukaryota</taxon>
        <taxon>Rhodophyta</taxon>
        <taxon>Bangiophyceae</taxon>
        <taxon>Bangiales</taxon>
        <taxon>Bangiaceae</taxon>
        <taxon>Porphyra</taxon>
    </lineage>
</organism>
<keyword evidence="5" id="KW-0804">Transcription</keyword>
<dbReference type="PROSITE" id="PS50217">
    <property type="entry name" value="BZIP"/>
    <property type="match status" value="1"/>
</dbReference>
<feature type="region of interest" description="Disordered" evidence="7">
    <location>
        <begin position="1"/>
        <end position="264"/>
    </location>
</feature>
<accession>A0A1X6PK64</accession>
<dbReference type="SMART" id="SM00338">
    <property type="entry name" value="BRLZ"/>
    <property type="match status" value="1"/>
</dbReference>
<reference evidence="9 10" key="1">
    <citation type="submission" date="2017-03" db="EMBL/GenBank/DDBJ databases">
        <title>WGS assembly of Porphyra umbilicalis.</title>
        <authorList>
            <person name="Brawley S.H."/>
            <person name="Blouin N.A."/>
            <person name="Ficko-Blean E."/>
            <person name="Wheeler G.L."/>
            <person name="Lohr M."/>
            <person name="Goodson H.V."/>
            <person name="Jenkins J.W."/>
            <person name="Blaby-Haas C.E."/>
            <person name="Helliwell K.E."/>
            <person name="Chan C."/>
            <person name="Marriage T."/>
            <person name="Bhattacharya D."/>
            <person name="Klein A.S."/>
            <person name="Badis Y."/>
            <person name="Brodie J."/>
            <person name="Cao Y."/>
            <person name="Collen J."/>
            <person name="Dittami S.M."/>
            <person name="Gachon C.M."/>
            <person name="Green B.R."/>
            <person name="Karpowicz S."/>
            <person name="Kim J.W."/>
            <person name="Kudahl U."/>
            <person name="Lin S."/>
            <person name="Michel G."/>
            <person name="Mittag M."/>
            <person name="Olson B.J."/>
            <person name="Pangilinan J."/>
            <person name="Peng Y."/>
            <person name="Qiu H."/>
            <person name="Shu S."/>
            <person name="Singer J.T."/>
            <person name="Smith A.G."/>
            <person name="Sprecher B.N."/>
            <person name="Wagner V."/>
            <person name="Wang W."/>
            <person name="Wang Z.-Y."/>
            <person name="Yan J."/>
            <person name="Yarish C."/>
            <person name="Zoeuner-Riek S."/>
            <person name="Zhuang Y."/>
            <person name="Zou Y."/>
            <person name="Lindquist E.A."/>
            <person name="Grimwood J."/>
            <person name="Barry K."/>
            <person name="Rokhsar D.S."/>
            <person name="Schmutz J."/>
            <person name="Stiller J.W."/>
            <person name="Grossman A.R."/>
            <person name="Prochnik S.E."/>
        </authorList>
    </citation>
    <scope>NUCLEOTIDE SEQUENCE [LARGE SCALE GENOMIC DNA]</scope>
    <source>
        <strain evidence="9">4086291</strain>
    </source>
</reference>
<dbReference type="GO" id="GO:0005634">
    <property type="term" value="C:nucleus"/>
    <property type="evidence" value="ECO:0007669"/>
    <property type="project" value="UniProtKB-SubCell"/>
</dbReference>
<evidence type="ECO:0000256" key="1">
    <source>
        <dbReference type="ARBA" id="ARBA00004123"/>
    </source>
</evidence>
<feature type="region of interest" description="Disordered" evidence="7">
    <location>
        <begin position="400"/>
        <end position="436"/>
    </location>
</feature>
<feature type="region of interest" description="Disordered" evidence="7">
    <location>
        <begin position="520"/>
        <end position="565"/>
    </location>
</feature>
<dbReference type="PANTHER" id="PTHR47416">
    <property type="entry name" value="BASIC-LEUCINE ZIPPER TRANSCRIPTION FACTOR F-RELATED"/>
    <property type="match status" value="1"/>
</dbReference>
<sequence>MADAAPTLTRLSPKGLLPGIHGHGVPAAAAPTVCPSPPSGARMRRGHDPPPPPPPQPARRPEQLPRSPLDPAHGASHEAVDAGAPPPHAVTPPAPLPGLPTGAYRGMEQTPQRRYLPLRPPLSASSARGYEGRLPGGARSGAGHQPYGSGAGLMAPPLFGGVPRQQQQHPVPPGHSAPHQPFPPLPSLSSLGVGGSGGGPRRLPALARSPMGLPFRRPKRDPLQQLQPQPLHPPQQLQPSHGGHPSSLPPLRYPEAAPGGVASGSLPPIRSAPFYLSAPAGLPPVLGRGVYSPPRYFGRLVGVAQGSLAGVSPGGGLPPPSRPSGSGAGVGGLVVSPRAGATKAIVKSRRGGVSGSPPGLVVGGALGALGAPGGFGTGFSGSTSSTANVQLGLVGGIDSVGDESVSGSPDHDDKRALRAERNRQSAAASRERKKHHIKELETRAARLSEEVARLQVAEHERVRARVVAEERLQRENEALKRELEATRNQLASFSAFGHCQSCGSTVNWSGRTGAQTVAHPMGGPSGVGVSAPRGGIWGGPAGNRSASTAHDPQQPPRPSDGGGRG</sequence>
<proteinExistence type="inferred from homology"/>
<dbReference type="InterPro" id="IPR046347">
    <property type="entry name" value="bZIP_sf"/>
</dbReference>
<evidence type="ECO:0000256" key="4">
    <source>
        <dbReference type="ARBA" id="ARBA00023125"/>
    </source>
</evidence>
<feature type="domain" description="BZIP" evidence="8">
    <location>
        <begin position="412"/>
        <end position="455"/>
    </location>
</feature>
<dbReference type="AlphaFoldDB" id="A0A1X6PK64"/>
<dbReference type="Pfam" id="PF00170">
    <property type="entry name" value="bZIP_1"/>
    <property type="match status" value="1"/>
</dbReference>
<feature type="compositionally biased region" description="Basic and acidic residues" evidence="7">
    <location>
        <begin position="409"/>
        <end position="423"/>
    </location>
</feature>
<feature type="compositionally biased region" description="Pro residues" evidence="7">
    <location>
        <begin position="170"/>
        <end position="186"/>
    </location>
</feature>
<comment type="similarity">
    <text evidence="2">Belongs to the bZIP family.</text>
</comment>
<keyword evidence="4" id="KW-0238">DNA-binding</keyword>
<keyword evidence="3" id="KW-0805">Transcription regulation</keyword>
<evidence type="ECO:0000256" key="2">
    <source>
        <dbReference type="ARBA" id="ARBA00007163"/>
    </source>
</evidence>
<dbReference type="OrthoDB" id="6063at2759"/>
<dbReference type="SUPFAM" id="SSF57959">
    <property type="entry name" value="Leucine zipper domain"/>
    <property type="match status" value="1"/>
</dbReference>
<feature type="region of interest" description="Disordered" evidence="7">
    <location>
        <begin position="313"/>
        <end position="332"/>
    </location>
</feature>
<dbReference type="CDD" id="cd14686">
    <property type="entry name" value="bZIP"/>
    <property type="match status" value="1"/>
</dbReference>
<evidence type="ECO:0000256" key="3">
    <source>
        <dbReference type="ARBA" id="ARBA00023015"/>
    </source>
</evidence>
<dbReference type="Gene3D" id="1.20.5.170">
    <property type="match status" value="1"/>
</dbReference>
<evidence type="ECO:0000259" key="8">
    <source>
        <dbReference type="PROSITE" id="PS50217"/>
    </source>
</evidence>
<dbReference type="GO" id="GO:0003700">
    <property type="term" value="F:DNA-binding transcription factor activity"/>
    <property type="evidence" value="ECO:0007669"/>
    <property type="project" value="InterPro"/>
</dbReference>
<dbReference type="InterPro" id="IPR004827">
    <property type="entry name" value="bZIP"/>
</dbReference>
<keyword evidence="6" id="KW-0539">Nucleus</keyword>
<evidence type="ECO:0000313" key="10">
    <source>
        <dbReference type="Proteomes" id="UP000218209"/>
    </source>
</evidence>
<dbReference type="GO" id="GO:0003677">
    <property type="term" value="F:DNA binding"/>
    <property type="evidence" value="ECO:0007669"/>
    <property type="project" value="UniProtKB-KW"/>
</dbReference>
<dbReference type="EMBL" id="KV918764">
    <property type="protein sequence ID" value="OSX81247.1"/>
    <property type="molecule type" value="Genomic_DNA"/>
</dbReference>
<evidence type="ECO:0000256" key="5">
    <source>
        <dbReference type="ARBA" id="ARBA00023163"/>
    </source>
</evidence>
<keyword evidence="10" id="KW-1185">Reference proteome</keyword>
<feature type="compositionally biased region" description="Low complexity" evidence="7">
    <location>
        <begin position="223"/>
        <end position="246"/>
    </location>
</feature>
<dbReference type="PROSITE" id="PS00036">
    <property type="entry name" value="BZIP_BASIC"/>
    <property type="match status" value="1"/>
</dbReference>
<feature type="compositionally biased region" description="Pro residues" evidence="7">
    <location>
        <begin position="84"/>
        <end position="98"/>
    </location>
</feature>
<feature type="compositionally biased region" description="Pro residues" evidence="7">
    <location>
        <begin position="49"/>
        <end position="58"/>
    </location>
</feature>
<gene>
    <name evidence="9" type="ORF">BU14_0023s0052</name>
</gene>
<evidence type="ECO:0000256" key="7">
    <source>
        <dbReference type="SAM" id="MobiDB-lite"/>
    </source>
</evidence>
<evidence type="ECO:0000313" key="9">
    <source>
        <dbReference type="EMBL" id="OSX81247.1"/>
    </source>
</evidence>
<name>A0A1X6PK64_PORUM</name>
<dbReference type="PANTHER" id="PTHR47416:SF8">
    <property type="entry name" value="BASIC-LEUCINE ZIPPER TRANSCRIPTION FACTOR E-RELATED"/>
    <property type="match status" value="1"/>
</dbReference>
<dbReference type="Proteomes" id="UP000218209">
    <property type="component" value="Unassembled WGS sequence"/>
</dbReference>
<comment type="subcellular location">
    <subcellularLocation>
        <location evidence="1">Nucleus</location>
    </subcellularLocation>
</comment>